<dbReference type="GO" id="GO:0090729">
    <property type="term" value="F:toxin activity"/>
    <property type="evidence" value="ECO:0007669"/>
    <property type="project" value="UniProtKB-KW"/>
</dbReference>
<evidence type="ECO:0000256" key="3">
    <source>
        <dbReference type="ARBA" id="ARBA00022722"/>
    </source>
</evidence>
<comment type="caution">
    <text evidence="10">The sequence shown here is derived from an EMBL/GenBank/DDBJ whole genome shotgun (WGS) entry which is preliminary data.</text>
</comment>
<dbReference type="Pfam" id="PF01850">
    <property type="entry name" value="PIN"/>
    <property type="match status" value="1"/>
</dbReference>
<dbReference type="GO" id="GO:0004540">
    <property type="term" value="F:RNA nuclease activity"/>
    <property type="evidence" value="ECO:0007669"/>
    <property type="project" value="InterPro"/>
</dbReference>
<proteinExistence type="inferred from homology"/>
<reference evidence="10 11" key="1">
    <citation type="submission" date="2019-07" db="EMBL/GenBank/DDBJ databases">
        <title>Whole genome shotgun sequence of Meiothermus hypogaeus NBRC 106114.</title>
        <authorList>
            <person name="Hosoyama A."/>
            <person name="Uohara A."/>
            <person name="Ohji S."/>
            <person name="Ichikawa N."/>
        </authorList>
    </citation>
    <scope>NUCLEOTIDE SEQUENCE [LARGE SCALE GENOMIC DNA]</scope>
    <source>
        <strain evidence="10 11">NBRC 106114</strain>
    </source>
</reference>
<comment type="function">
    <text evidence="8">Toxic component of a toxin-antitoxin (TA) system. An RNase.</text>
</comment>
<dbReference type="InterPro" id="IPR029060">
    <property type="entry name" value="PIN-like_dom_sf"/>
</dbReference>
<keyword evidence="2 8" id="KW-1277">Toxin-antitoxin system</keyword>
<evidence type="ECO:0000256" key="1">
    <source>
        <dbReference type="ARBA" id="ARBA00001946"/>
    </source>
</evidence>
<dbReference type="InterPro" id="IPR002716">
    <property type="entry name" value="PIN_dom"/>
</dbReference>
<feature type="binding site" evidence="8">
    <location>
        <position position="103"/>
    </location>
    <ligand>
        <name>Mg(2+)</name>
        <dbReference type="ChEBI" id="CHEBI:18420"/>
    </ligand>
</feature>
<evidence type="ECO:0000256" key="2">
    <source>
        <dbReference type="ARBA" id="ARBA00022649"/>
    </source>
</evidence>
<comment type="similarity">
    <text evidence="7 8">Belongs to the PINc/VapC protein family.</text>
</comment>
<organism evidence="10 11">
    <name type="scientific">Meiothermus hypogaeus NBRC 106114</name>
    <dbReference type="NCBI Taxonomy" id="1227553"/>
    <lineage>
        <taxon>Bacteria</taxon>
        <taxon>Thermotogati</taxon>
        <taxon>Deinococcota</taxon>
        <taxon>Deinococci</taxon>
        <taxon>Thermales</taxon>
        <taxon>Thermaceae</taxon>
        <taxon>Meiothermus</taxon>
    </lineage>
</organism>
<dbReference type="InterPro" id="IPR050556">
    <property type="entry name" value="Type_II_TA_system_RNase"/>
</dbReference>
<dbReference type="AlphaFoldDB" id="A0A511R2P6"/>
<evidence type="ECO:0000313" key="11">
    <source>
        <dbReference type="Proteomes" id="UP000321197"/>
    </source>
</evidence>
<comment type="cofactor">
    <cofactor evidence="1 8">
        <name>Mg(2+)</name>
        <dbReference type="ChEBI" id="CHEBI:18420"/>
    </cofactor>
</comment>
<dbReference type="InterPro" id="IPR022907">
    <property type="entry name" value="VapC_family"/>
</dbReference>
<dbReference type="EC" id="3.1.-.-" evidence="8"/>
<dbReference type="GO" id="GO:0016787">
    <property type="term" value="F:hydrolase activity"/>
    <property type="evidence" value="ECO:0007669"/>
    <property type="project" value="UniProtKB-KW"/>
</dbReference>
<sequence length="140" mass="15232">MSYLLDTNVVSEAAKRQPDPRVTAWLKGLSVREAYLSALTLGELVQGAVRAPEPRRAVLEGWIEDLKRRFAGQILPLDTGVMETWGALTGEALNQGRPLSPLDALLAATALRHGLTLVSRNTGHFRGLPVRLLNPWEAGA</sequence>
<keyword evidence="6 8" id="KW-0460">Magnesium</keyword>
<dbReference type="GO" id="GO:0000287">
    <property type="term" value="F:magnesium ion binding"/>
    <property type="evidence" value="ECO:0007669"/>
    <property type="project" value="UniProtKB-UniRule"/>
</dbReference>
<accession>A0A511R2P6</accession>
<evidence type="ECO:0000259" key="9">
    <source>
        <dbReference type="Pfam" id="PF01850"/>
    </source>
</evidence>
<dbReference type="PANTHER" id="PTHR33653">
    <property type="entry name" value="RIBONUCLEASE VAPC2"/>
    <property type="match status" value="1"/>
</dbReference>
<evidence type="ECO:0000256" key="4">
    <source>
        <dbReference type="ARBA" id="ARBA00022723"/>
    </source>
</evidence>
<evidence type="ECO:0000256" key="6">
    <source>
        <dbReference type="ARBA" id="ARBA00022842"/>
    </source>
</evidence>
<dbReference type="OrthoDB" id="9815354at2"/>
<evidence type="ECO:0000256" key="5">
    <source>
        <dbReference type="ARBA" id="ARBA00022801"/>
    </source>
</evidence>
<gene>
    <name evidence="8" type="primary">vapC</name>
    <name evidence="10" type="ORF">MHY01S_20400</name>
</gene>
<dbReference type="RefSeq" id="WP_027883278.1">
    <property type="nucleotide sequence ID" value="NZ_BJXL01000064.1"/>
</dbReference>
<keyword evidence="5 8" id="KW-0378">Hydrolase</keyword>
<evidence type="ECO:0000313" key="10">
    <source>
        <dbReference type="EMBL" id="GEM83874.1"/>
    </source>
</evidence>
<keyword evidence="3 8" id="KW-0540">Nuclease</keyword>
<dbReference type="Gene3D" id="3.40.50.1010">
    <property type="entry name" value="5'-nuclease"/>
    <property type="match status" value="1"/>
</dbReference>
<protein>
    <recommendedName>
        <fullName evidence="8">Ribonuclease VapC</fullName>
        <shortName evidence="8">RNase VapC</shortName>
        <ecNumber evidence="8">3.1.-.-</ecNumber>
    </recommendedName>
    <alternativeName>
        <fullName evidence="8">Toxin VapC</fullName>
    </alternativeName>
</protein>
<dbReference type="PANTHER" id="PTHR33653:SF1">
    <property type="entry name" value="RIBONUCLEASE VAPC2"/>
    <property type="match status" value="1"/>
</dbReference>
<evidence type="ECO:0000256" key="7">
    <source>
        <dbReference type="ARBA" id="ARBA00038093"/>
    </source>
</evidence>
<keyword evidence="8" id="KW-0800">Toxin</keyword>
<dbReference type="HAMAP" id="MF_00265">
    <property type="entry name" value="VapC_Nob1"/>
    <property type="match status" value="1"/>
</dbReference>
<feature type="binding site" evidence="8">
    <location>
        <position position="6"/>
    </location>
    <ligand>
        <name>Mg(2+)</name>
        <dbReference type="ChEBI" id="CHEBI:18420"/>
    </ligand>
</feature>
<evidence type="ECO:0000256" key="8">
    <source>
        <dbReference type="HAMAP-Rule" id="MF_00265"/>
    </source>
</evidence>
<dbReference type="CDD" id="cd18746">
    <property type="entry name" value="PIN_VapC4-5_FitB-like"/>
    <property type="match status" value="1"/>
</dbReference>
<feature type="domain" description="PIN" evidence="9">
    <location>
        <begin position="3"/>
        <end position="123"/>
    </location>
</feature>
<keyword evidence="4 8" id="KW-0479">Metal-binding</keyword>
<dbReference type="SUPFAM" id="SSF88723">
    <property type="entry name" value="PIN domain-like"/>
    <property type="match status" value="1"/>
</dbReference>
<name>A0A511R2P6_9DEIN</name>
<dbReference type="Proteomes" id="UP000321197">
    <property type="component" value="Unassembled WGS sequence"/>
</dbReference>
<dbReference type="EMBL" id="BJXL01000064">
    <property type="protein sequence ID" value="GEM83874.1"/>
    <property type="molecule type" value="Genomic_DNA"/>
</dbReference>